<feature type="domain" description="Calcineurin-like phosphoesterase" evidence="2">
    <location>
        <begin position="1"/>
        <end position="185"/>
    </location>
</feature>
<dbReference type="Gene3D" id="3.60.21.10">
    <property type="match status" value="1"/>
</dbReference>
<dbReference type="eggNOG" id="arCOG01143">
    <property type="taxonomic scope" value="Archaea"/>
</dbReference>
<reference evidence="4" key="3">
    <citation type="journal article" date="2011" name="PLoS ONE">
        <title>Genome sequence of a mesophilic hydrogenotrophic methanogen Methanocella paludicola, the first cultivated representative of the order Methanocellales.</title>
        <authorList>
            <person name="Sakai S."/>
            <person name="Takaki Y."/>
            <person name="Shimamura S."/>
            <person name="Sekine M."/>
            <person name="Tajima T."/>
            <person name="Kosugi H."/>
            <person name="Ichikawa N."/>
            <person name="Tasumi E."/>
            <person name="Hiraki A.T."/>
            <person name="Shimizu A."/>
            <person name="Kato Y."/>
            <person name="Nishiko R."/>
            <person name="Mori K."/>
            <person name="Fujita N."/>
            <person name="Imachi H."/>
            <person name="Takai K."/>
        </authorList>
    </citation>
    <scope>NUCLEOTIDE SEQUENCE [LARGE SCALE GENOMIC DNA]</scope>
    <source>
        <strain evidence="4">DSM 17711 / JCM 13418 / NBRC 101707 / SANAE</strain>
    </source>
</reference>
<dbReference type="NCBIfam" id="TIGR00040">
    <property type="entry name" value="yfcE"/>
    <property type="match status" value="1"/>
</dbReference>
<comment type="cofactor">
    <cofactor evidence="1">
        <name>a divalent metal cation</name>
        <dbReference type="ChEBI" id="CHEBI:60240"/>
    </cofactor>
</comment>
<proteinExistence type="inferred from homology"/>
<dbReference type="SUPFAM" id="SSF56300">
    <property type="entry name" value="Metallo-dependent phosphatases"/>
    <property type="match status" value="1"/>
</dbReference>
<dbReference type="EC" id="3.1.4.-" evidence="1"/>
<dbReference type="GO" id="GO:0046872">
    <property type="term" value="F:metal ion binding"/>
    <property type="evidence" value="ECO:0007669"/>
    <property type="project" value="UniProtKB-KW"/>
</dbReference>
<dbReference type="InterPro" id="IPR050126">
    <property type="entry name" value="Ap4A_hydrolase"/>
</dbReference>
<dbReference type="InterPro" id="IPR029052">
    <property type="entry name" value="Metallo-depent_PP-like"/>
</dbReference>
<dbReference type="STRING" id="304371.MCP_1877"/>
<protein>
    <recommendedName>
        <fullName evidence="1">Phosphoesterase</fullName>
        <ecNumber evidence="1">3.1.4.-</ecNumber>
    </recommendedName>
</protein>
<evidence type="ECO:0000256" key="1">
    <source>
        <dbReference type="RuleBase" id="RU362039"/>
    </source>
</evidence>
<dbReference type="InParanoid" id="D1YZS7"/>
<name>D1YZS7_METPS</name>
<dbReference type="RefSeq" id="WP_012900626.1">
    <property type="nucleotide sequence ID" value="NC_013665.1"/>
</dbReference>
<dbReference type="PIRSF" id="PIRSF000883">
    <property type="entry name" value="Pesterase_MJ0912"/>
    <property type="match status" value="1"/>
</dbReference>
<dbReference type="Proteomes" id="UP000001882">
    <property type="component" value="Chromosome"/>
</dbReference>
<dbReference type="OrthoDB" id="9937at2157"/>
<reference evidence="3 4" key="1">
    <citation type="journal article" date="2007" name="Appl. Environ. Microbiol.">
        <title>Isolation of key methanogens for global methane emission from rice paddy fields: a novel isolate affiliated with the clone cluster rice cluster I.</title>
        <authorList>
            <person name="Sakai S."/>
            <person name="Imachi H."/>
            <person name="Sekiguchi Y."/>
            <person name="Ohashi A."/>
            <person name="Harada H."/>
            <person name="Kamagata Y."/>
        </authorList>
    </citation>
    <scope>NUCLEOTIDE SEQUENCE [LARGE SCALE GENOMIC DNA]</scope>
    <source>
        <strain evidence="4">DSM 17711 / JCM 13418 / NBRC 101707 / SANAE</strain>
    </source>
</reference>
<dbReference type="GeneID" id="8681762"/>
<dbReference type="InterPro" id="IPR000979">
    <property type="entry name" value="Phosphodiesterase_MJ0936/Vps29"/>
</dbReference>
<dbReference type="InterPro" id="IPR011152">
    <property type="entry name" value="Pesterase_MJ0912"/>
</dbReference>
<dbReference type="KEGG" id="mpd:MCP_1877"/>
<dbReference type="InterPro" id="IPR024654">
    <property type="entry name" value="Calcineurin-like_PHP_lpxH"/>
</dbReference>
<dbReference type="EMBL" id="AP011532">
    <property type="protein sequence ID" value="BAI61949.1"/>
    <property type="molecule type" value="Genomic_DNA"/>
</dbReference>
<keyword evidence="4" id="KW-1185">Reference proteome</keyword>
<gene>
    <name evidence="3" type="ordered locus">MCP_1877</name>
</gene>
<dbReference type="AlphaFoldDB" id="D1YZS7"/>
<evidence type="ECO:0000313" key="4">
    <source>
        <dbReference type="Proteomes" id="UP000001882"/>
    </source>
</evidence>
<reference evidence="3 4" key="2">
    <citation type="journal article" date="2008" name="Int. J. Syst. Evol. Microbiol.">
        <title>Methanocella paludicola gen. nov., sp. nov., a methane-producing archaeon, the first isolate of the lineage 'Rice Cluster I', and proposal of the new archaeal order Methanocellales ord. nov.</title>
        <authorList>
            <person name="Sakai S."/>
            <person name="Imachi H."/>
            <person name="Hanada S."/>
            <person name="Ohashi A."/>
            <person name="Harada H."/>
            <person name="Kamagata Y."/>
        </authorList>
    </citation>
    <scope>NUCLEOTIDE SEQUENCE [LARGE SCALE GENOMIC DNA]</scope>
    <source>
        <strain evidence="4">DSM 17711 / JCM 13418 / NBRC 101707 / SANAE</strain>
    </source>
</reference>
<dbReference type="PANTHER" id="PTHR42850">
    <property type="entry name" value="METALLOPHOSPHOESTERASE"/>
    <property type="match status" value="1"/>
</dbReference>
<evidence type="ECO:0000259" key="2">
    <source>
        <dbReference type="Pfam" id="PF12850"/>
    </source>
</evidence>
<organism evidence="3 4">
    <name type="scientific">Methanocella paludicola (strain DSM 17711 / JCM 13418 / NBRC 101707 / SANAE)</name>
    <dbReference type="NCBI Taxonomy" id="304371"/>
    <lineage>
        <taxon>Archaea</taxon>
        <taxon>Methanobacteriati</taxon>
        <taxon>Methanobacteriota</taxon>
        <taxon>Stenosarchaea group</taxon>
        <taxon>Methanomicrobia</taxon>
        <taxon>Methanocellales</taxon>
        <taxon>Methanocellaceae</taxon>
        <taxon>Methanocella</taxon>
    </lineage>
</organism>
<evidence type="ECO:0000313" key="3">
    <source>
        <dbReference type="EMBL" id="BAI61949.1"/>
    </source>
</evidence>
<accession>D1YZS7</accession>
<keyword evidence="1" id="KW-0479">Metal-binding</keyword>
<dbReference type="GO" id="GO:0005737">
    <property type="term" value="C:cytoplasm"/>
    <property type="evidence" value="ECO:0007669"/>
    <property type="project" value="TreeGrafter"/>
</dbReference>
<sequence length="221" mass="24869">MKIGLIADIHSNAVALEAVLKNMGDVDAIICAGDIVGYNPYPNETIELLRRYDVKCVMGEHDKAIITGDTEWFNGVTADTLRWTIKHLTVDNFNFIKSLPDHIELDGMTVYHGNPGNMKDLIIEYEPEKMCSVFNSVGHKVFTYGHTHVPLIKECGDKIILNPGSVGQPRDGNSEASYAIWDTEKRTFELRRVKYDLKQVQDKILAEGLPDLMAERLTYGK</sequence>
<dbReference type="GO" id="GO:0016791">
    <property type="term" value="F:phosphatase activity"/>
    <property type="evidence" value="ECO:0007669"/>
    <property type="project" value="TreeGrafter"/>
</dbReference>
<dbReference type="PANTHER" id="PTHR42850:SF2">
    <property type="entry name" value="BLL5683 PROTEIN"/>
    <property type="match status" value="1"/>
</dbReference>
<comment type="similarity">
    <text evidence="1">Belongs to the metallophosphoesterase superfamily. YfcE family.</text>
</comment>
<dbReference type="Pfam" id="PF12850">
    <property type="entry name" value="Metallophos_2"/>
    <property type="match status" value="1"/>
</dbReference>